<dbReference type="Pfam" id="PF01808">
    <property type="entry name" value="AICARFT_IMPCHas"/>
    <property type="match status" value="1"/>
</dbReference>
<reference evidence="12 13" key="1">
    <citation type="submission" date="2017-11" db="EMBL/GenBank/DDBJ databases">
        <title>Draft Genome Sequence of Sporolactobacillus inulinus NBRC 111894 Isolated from Koso, a Japanese Sugar-Vegetable Fermented Beverage.</title>
        <authorList>
            <person name="Chiou T.Y."/>
            <person name="Oshima K."/>
            <person name="Suda W."/>
            <person name="Hattori M."/>
            <person name="Takahashi T."/>
        </authorList>
    </citation>
    <scope>NUCLEOTIDE SEQUENCE [LARGE SCALE GENOMIC DNA]</scope>
    <source>
        <strain evidence="12 13">NBRC111894</strain>
    </source>
</reference>
<comment type="caution">
    <text evidence="12">The sequence shown here is derived from an EMBL/GenBank/DDBJ whole genome shotgun (WGS) entry which is preliminary data.</text>
</comment>
<evidence type="ECO:0000256" key="10">
    <source>
        <dbReference type="HAMAP-Rule" id="MF_00139"/>
    </source>
</evidence>
<accession>A0A4Y1Z9I9</accession>
<evidence type="ECO:0000313" key="12">
    <source>
        <dbReference type="EMBL" id="GAY75717.1"/>
    </source>
</evidence>
<dbReference type="InterPro" id="IPR016193">
    <property type="entry name" value="Cytidine_deaminase-like"/>
</dbReference>
<keyword evidence="6 10" id="KW-0378">Hydrolase</keyword>
<dbReference type="PIRSF" id="PIRSF000414">
    <property type="entry name" value="AICARFT_IMPCHas"/>
    <property type="match status" value="1"/>
</dbReference>
<dbReference type="SUPFAM" id="SSF52335">
    <property type="entry name" value="Methylglyoxal synthase-like"/>
    <property type="match status" value="1"/>
</dbReference>
<organism evidence="12 13">
    <name type="scientific">Sporolactobacillus inulinus</name>
    <dbReference type="NCBI Taxonomy" id="2078"/>
    <lineage>
        <taxon>Bacteria</taxon>
        <taxon>Bacillati</taxon>
        <taxon>Bacillota</taxon>
        <taxon>Bacilli</taxon>
        <taxon>Bacillales</taxon>
        <taxon>Sporolactobacillaceae</taxon>
        <taxon>Sporolactobacillus</taxon>
    </lineage>
</organism>
<comment type="domain">
    <text evidence="10">The IMP cyclohydrolase activity resides in the N-terminal region.</text>
</comment>
<dbReference type="SMART" id="SM00851">
    <property type="entry name" value="MGS"/>
    <property type="match status" value="1"/>
</dbReference>
<comment type="pathway">
    <text evidence="1 10">Purine metabolism; IMP biosynthesis via de novo pathway; IMP from 5-formamido-1-(5-phospho-D-ribosyl)imidazole-4-carboxamide: step 1/1.</text>
</comment>
<dbReference type="FunFam" id="3.40.140.20:FF:000001">
    <property type="entry name" value="Bifunctional purine biosynthesis protein PurH"/>
    <property type="match status" value="1"/>
</dbReference>
<dbReference type="GO" id="GO:0006189">
    <property type="term" value="P:'de novo' IMP biosynthetic process"/>
    <property type="evidence" value="ECO:0007669"/>
    <property type="project" value="UniProtKB-UniRule"/>
</dbReference>
<name>A0A4Y1Z9I9_9BACL</name>
<dbReference type="AlphaFoldDB" id="A0A4Y1Z9I9"/>
<dbReference type="EC" id="3.5.4.10" evidence="10"/>
<dbReference type="SMART" id="SM00798">
    <property type="entry name" value="AICARFT_IMPCHas"/>
    <property type="match status" value="1"/>
</dbReference>
<gene>
    <name evidence="10" type="primary">purH</name>
    <name evidence="12" type="ORF">NBRC111894_1271</name>
</gene>
<dbReference type="EC" id="2.1.2.3" evidence="10"/>
<dbReference type="InterPro" id="IPR024051">
    <property type="entry name" value="AICAR_Tfase_dup_dom_sf"/>
</dbReference>
<dbReference type="EMBL" id="BEXB01000007">
    <property type="protein sequence ID" value="GAY75717.1"/>
    <property type="molecule type" value="Genomic_DNA"/>
</dbReference>
<dbReference type="InterPro" id="IPR036914">
    <property type="entry name" value="MGS-like_dom_sf"/>
</dbReference>
<evidence type="ECO:0000256" key="2">
    <source>
        <dbReference type="ARBA" id="ARBA00004954"/>
    </source>
</evidence>
<evidence type="ECO:0000256" key="5">
    <source>
        <dbReference type="ARBA" id="ARBA00022755"/>
    </source>
</evidence>
<dbReference type="NCBIfam" id="NF002049">
    <property type="entry name" value="PRK00881.1"/>
    <property type="match status" value="1"/>
</dbReference>
<dbReference type="GO" id="GO:0005829">
    <property type="term" value="C:cytosol"/>
    <property type="evidence" value="ECO:0007669"/>
    <property type="project" value="TreeGrafter"/>
</dbReference>
<dbReference type="PANTHER" id="PTHR11692">
    <property type="entry name" value="BIFUNCTIONAL PURINE BIOSYNTHESIS PROTEIN PURH"/>
    <property type="match status" value="1"/>
</dbReference>
<evidence type="ECO:0000256" key="8">
    <source>
        <dbReference type="ARBA" id="ARBA00050488"/>
    </source>
</evidence>
<dbReference type="PANTHER" id="PTHR11692:SF0">
    <property type="entry name" value="BIFUNCTIONAL PURINE BIOSYNTHESIS PROTEIN ATIC"/>
    <property type="match status" value="1"/>
</dbReference>
<evidence type="ECO:0000256" key="3">
    <source>
        <dbReference type="ARBA" id="ARBA00007667"/>
    </source>
</evidence>
<dbReference type="SUPFAM" id="SSF53927">
    <property type="entry name" value="Cytidine deaminase-like"/>
    <property type="match status" value="1"/>
</dbReference>
<dbReference type="GO" id="GO:0004643">
    <property type="term" value="F:phosphoribosylaminoimidazolecarboxamide formyltransferase activity"/>
    <property type="evidence" value="ECO:0007669"/>
    <property type="project" value="UniProtKB-UniRule"/>
</dbReference>
<dbReference type="FunFam" id="3.40.140.20:FF:000002">
    <property type="entry name" value="Bifunctional purine biosynthesis protein PurH"/>
    <property type="match status" value="1"/>
</dbReference>
<evidence type="ECO:0000256" key="1">
    <source>
        <dbReference type="ARBA" id="ARBA00004844"/>
    </source>
</evidence>
<feature type="domain" description="MGS-like" evidence="11">
    <location>
        <begin position="1"/>
        <end position="156"/>
    </location>
</feature>
<keyword evidence="7 10" id="KW-0511">Multifunctional enzyme</keyword>
<proteinExistence type="inferred from homology"/>
<evidence type="ECO:0000313" key="13">
    <source>
        <dbReference type="Proteomes" id="UP000319716"/>
    </source>
</evidence>
<evidence type="ECO:0000256" key="6">
    <source>
        <dbReference type="ARBA" id="ARBA00022801"/>
    </source>
</evidence>
<dbReference type="NCBIfam" id="TIGR00355">
    <property type="entry name" value="purH"/>
    <property type="match status" value="1"/>
</dbReference>
<keyword evidence="5 10" id="KW-0658">Purine biosynthesis</keyword>
<sequence>MRIEKRKGSSEVAKRALVSVSDKTGLIDFVQKLVDAGIEIISTGGTKKAIENAGIPVMSISEITDFPEILDGRVKTLHPAVHGGLLAVRDKKEHMDAIKDLGIQPIDFVVVNLYPFKETISKLDVAYDDAVENIDIGGPSMLRSAAKNHRSVTVVCDPADYDRVAESLDENAEVPFALKQKLAAKVFRHTAAYDALIADYFTKQVGEEFPEKLTLTYEKKQALRYGENPHQMAAFYSEPIKNESTIAAAKQLHGKELSYNNIRDADAALGIVKEFKQPAAVAVKHMNPCGIGIGETINEAYDKAYEADPVSIFGGIVALNREVDAALAEKLHSIFLEIIIAPSYSEKAIAILEHKKKNLRLLQVKFTDDNQEFAQYTSVRGGMLVQDLDTKGYADIEENLKVVTDRKPTEAEMESLKFAWTIVKHVKSNAIALVNNGLMVGMGGGQTNRVGAAKIALEEAGEKTKGAVLSSDAYFPMSDTVEEAAKAGITAIIQPGGSIRDQESIDMANKYNIAMVFTGMRHFKH</sequence>
<evidence type="ECO:0000256" key="7">
    <source>
        <dbReference type="ARBA" id="ARBA00023268"/>
    </source>
</evidence>
<dbReference type="GO" id="GO:0003937">
    <property type="term" value="F:IMP cyclohydrolase activity"/>
    <property type="evidence" value="ECO:0007669"/>
    <property type="project" value="UniProtKB-UniRule"/>
</dbReference>
<comment type="similarity">
    <text evidence="3 10">Belongs to the PurH family.</text>
</comment>
<dbReference type="Gene3D" id="3.40.140.20">
    <property type="match status" value="2"/>
</dbReference>
<dbReference type="InterPro" id="IPR011607">
    <property type="entry name" value="MGS-like_dom"/>
</dbReference>
<keyword evidence="4 10" id="KW-0808">Transferase</keyword>
<dbReference type="HAMAP" id="MF_00139">
    <property type="entry name" value="PurH"/>
    <property type="match status" value="1"/>
</dbReference>
<comment type="catalytic activity">
    <reaction evidence="9 10">
        <text>IMP + H2O = 5-formamido-1-(5-phospho-D-ribosyl)imidazole-4-carboxamide</text>
        <dbReference type="Rhea" id="RHEA:18445"/>
        <dbReference type="ChEBI" id="CHEBI:15377"/>
        <dbReference type="ChEBI" id="CHEBI:58053"/>
        <dbReference type="ChEBI" id="CHEBI:58467"/>
        <dbReference type="EC" id="3.5.4.10"/>
    </reaction>
</comment>
<dbReference type="Gene3D" id="3.40.50.1380">
    <property type="entry name" value="Methylglyoxal synthase-like domain"/>
    <property type="match status" value="1"/>
</dbReference>
<dbReference type="Proteomes" id="UP000319716">
    <property type="component" value="Unassembled WGS sequence"/>
</dbReference>
<dbReference type="CDD" id="cd01421">
    <property type="entry name" value="IMPCH"/>
    <property type="match status" value="1"/>
</dbReference>
<dbReference type="Pfam" id="PF02142">
    <property type="entry name" value="MGS"/>
    <property type="match status" value="1"/>
</dbReference>
<dbReference type="InterPro" id="IPR002695">
    <property type="entry name" value="PurH-like"/>
</dbReference>
<comment type="catalytic activity">
    <reaction evidence="8 10">
        <text>(6R)-10-formyltetrahydrofolate + 5-amino-1-(5-phospho-beta-D-ribosyl)imidazole-4-carboxamide = 5-formamido-1-(5-phospho-D-ribosyl)imidazole-4-carboxamide + (6S)-5,6,7,8-tetrahydrofolate</text>
        <dbReference type="Rhea" id="RHEA:22192"/>
        <dbReference type="ChEBI" id="CHEBI:57453"/>
        <dbReference type="ChEBI" id="CHEBI:58467"/>
        <dbReference type="ChEBI" id="CHEBI:58475"/>
        <dbReference type="ChEBI" id="CHEBI:195366"/>
        <dbReference type="EC" id="2.1.2.3"/>
    </reaction>
</comment>
<dbReference type="FunFam" id="3.40.50.1380:FF:000001">
    <property type="entry name" value="Bifunctional purine biosynthesis protein PurH"/>
    <property type="match status" value="1"/>
</dbReference>
<evidence type="ECO:0000256" key="9">
    <source>
        <dbReference type="ARBA" id="ARBA00050687"/>
    </source>
</evidence>
<evidence type="ECO:0000259" key="11">
    <source>
        <dbReference type="PROSITE" id="PS51855"/>
    </source>
</evidence>
<evidence type="ECO:0000256" key="4">
    <source>
        <dbReference type="ARBA" id="ARBA00022679"/>
    </source>
</evidence>
<comment type="pathway">
    <text evidence="2 10">Purine metabolism; IMP biosynthesis via de novo pathway; 5-formamido-1-(5-phospho-D-ribosyl)imidazole-4-carboxamide from 5-amino-1-(5-phospho-D-ribosyl)imidazole-4-carboxamide (10-formyl THF route): step 1/1.</text>
</comment>
<protein>
    <recommendedName>
        <fullName evidence="10">Bifunctional purine biosynthesis protein PurH</fullName>
    </recommendedName>
    <domain>
        <recommendedName>
            <fullName evidence="10">Phosphoribosylaminoimidazolecarboxamide formyltransferase</fullName>
            <ecNumber evidence="10">2.1.2.3</ecNumber>
        </recommendedName>
        <alternativeName>
            <fullName evidence="10">AICAR transformylase</fullName>
        </alternativeName>
    </domain>
    <domain>
        <recommendedName>
            <fullName evidence="10">IMP cyclohydrolase</fullName>
            <ecNumber evidence="10">3.5.4.10</ecNumber>
        </recommendedName>
        <alternativeName>
            <fullName evidence="10">ATIC</fullName>
        </alternativeName>
        <alternativeName>
            <fullName evidence="10">IMP synthase</fullName>
        </alternativeName>
        <alternativeName>
            <fullName evidence="10">Inosinicase</fullName>
        </alternativeName>
    </domain>
</protein>
<dbReference type="UniPathway" id="UPA00074">
    <property type="reaction ID" value="UER00133"/>
</dbReference>
<dbReference type="PROSITE" id="PS51855">
    <property type="entry name" value="MGS"/>
    <property type="match status" value="1"/>
</dbReference>